<dbReference type="GO" id="GO:0016491">
    <property type="term" value="F:oxidoreductase activity"/>
    <property type="evidence" value="ECO:0007669"/>
    <property type="project" value="UniProtKB-KW"/>
</dbReference>
<dbReference type="OrthoDB" id="9767256at2"/>
<dbReference type="PROSITE" id="PS51387">
    <property type="entry name" value="FAD_PCMH"/>
    <property type="match status" value="1"/>
</dbReference>
<dbReference type="Proteomes" id="UP000307756">
    <property type="component" value="Unassembled WGS sequence"/>
</dbReference>
<gene>
    <name evidence="5" type="ORF">FA727_23205</name>
</gene>
<comment type="caution">
    <text evidence="5">The sequence shown here is derived from an EMBL/GenBank/DDBJ whole genome shotgun (WGS) entry which is preliminary data.</text>
</comment>
<keyword evidence="3" id="KW-0560">Oxidoreductase</keyword>
<dbReference type="PANTHER" id="PTHR11748">
    <property type="entry name" value="D-LACTATE DEHYDROGENASE"/>
    <property type="match status" value="1"/>
</dbReference>
<sequence>MEANFTEKGGAILITSDLKEELKKVVPEERIKENHELENIFGNTGKVIVATETEEEISSLLRYANTNGKKISVIGGGTKRGFGGVNEAEDILLSLANYKGIIEHTVGDMTLTVKAGTTLKEIQDYLVDFNQKISLDPTWPEEATIGGVIAANDSGPKRLGYGSARDVVIGLRVVYPDGSVIRSGGKVVKNVAGYDMNKLFIGSMGTIGVISEVTVKLRPVPKYESLVLLSFPDGELSEIKSFVVSFLDSVMEPITLELLNPSLVEKLVGQKSYTLAISFEDVKSSVLYQEEFVNRIKPPTAEMKILERALAMAFWEQFYHLSPRASMSGHQTEASVKIGVVNLDVLKVIQKAEQISDAYNLHIDANGGLGHGLCQVHLYGASEDVEGAIKELRAYASSLGGYATIKHLPLVLRQKVSVWGERPSYFFLVEGIKKKIDPNKILNPNRFIGGI</sequence>
<dbReference type="SUPFAM" id="SSF56176">
    <property type="entry name" value="FAD-binding/transporter-associated domain-like"/>
    <property type="match status" value="1"/>
</dbReference>
<dbReference type="InterPro" id="IPR036318">
    <property type="entry name" value="FAD-bd_PCMH-like_sf"/>
</dbReference>
<proteinExistence type="predicted"/>
<keyword evidence="6" id="KW-1185">Reference proteome</keyword>
<organism evidence="5 6">
    <name type="scientific">Robertmurraya kyonggiensis</name>
    <dbReference type="NCBI Taxonomy" id="1037680"/>
    <lineage>
        <taxon>Bacteria</taxon>
        <taxon>Bacillati</taxon>
        <taxon>Bacillota</taxon>
        <taxon>Bacilli</taxon>
        <taxon>Bacillales</taxon>
        <taxon>Bacillaceae</taxon>
        <taxon>Robertmurraya</taxon>
    </lineage>
</organism>
<feature type="domain" description="FAD-binding PCMH-type" evidence="4">
    <location>
        <begin position="41"/>
        <end position="220"/>
    </location>
</feature>
<dbReference type="InterPro" id="IPR006094">
    <property type="entry name" value="Oxid_FAD_bind_N"/>
</dbReference>
<dbReference type="SUPFAM" id="SSF55103">
    <property type="entry name" value="FAD-linked oxidases, C-terminal domain"/>
    <property type="match status" value="1"/>
</dbReference>
<dbReference type="Pfam" id="PF01565">
    <property type="entry name" value="FAD_binding_4"/>
    <property type="match status" value="1"/>
</dbReference>
<dbReference type="InterPro" id="IPR016166">
    <property type="entry name" value="FAD-bd_PCMH"/>
</dbReference>
<reference evidence="5 6" key="1">
    <citation type="journal article" date="2011" name="J. Microbiol.">
        <title>Bacillus kyonggiensis sp. nov., isolated from soil of a lettuce field.</title>
        <authorList>
            <person name="Dong K."/>
            <person name="Lee S."/>
        </authorList>
    </citation>
    <scope>NUCLEOTIDE SEQUENCE [LARGE SCALE GENOMIC DNA]</scope>
    <source>
        <strain evidence="5 6">NB22</strain>
    </source>
</reference>
<accession>A0A4U1CZT4</accession>
<keyword evidence="1" id="KW-0285">Flavoprotein</keyword>
<evidence type="ECO:0000259" key="4">
    <source>
        <dbReference type="PROSITE" id="PS51387"/>
    </source>
</evidence>
<evidence type="ECO:0000313" key="5">
    <source>
        <dbReference type="EMBL" id="TKC13811.1"/>
    </source>
</evidence>
<dbReference type="EMBL" id="SWBM01000013">
    <property type="protein sequence ID" value="TKC13811.1"/>
    <property type="molecule type" value="Genomic_DNA"/>
</dbReference>
<evidence type="ECO:0000256" key="3">
    <source>
        <dbReference type="ARBA" id="ARBA00023002"/>
    </source>
</evidence>
<evidence type="ECO:0000256" key="1">
    <source>
        <dbReference type="ARBA" id="ARBA00022630"/>
    </source>
</evidence>
<dbReference type="AlphaFoldDB" id="A0A4U1CZT4"/>
<keyword evidence="2" id="KW-0274">FAD</keyword>
<evidence type="ECO:0000256" key="2">
    <source>
        <dbReference type="ARBA" id="ARBA00022827"/>
    </source>
</evidence>
<dbReference type="InterPro" id="IPR016164">
    <property type="entry name" value="FAD-linked_Oxase-like_C"/>
</dbReference>
<dbReference type="GO" id="GO:0071949">
    <property type="term" value="F:FAD binding"/>
    <property type="evidence" value="ECO:0007669"/>
    <property type="project" value="InterPro"/>
</dbReference>
<protein>
    <submittedName>
        <fullName evidence="5">FAD-binding oxidoreductase</fullName>
    </submittedName>
</protein>
<dbReference type="InterPro" id="IPR016169">
    <property type="entry name" value="FAD-bd_PCMH_sub2"/>
</dbReference>
<evidence type="ECO:0000313" key="6">
    <source>
        <dbReference type="Proteomes" id="UP000307756"/>
    </source>
</evidence>
<dbReference type="PANTHER" id="PTHR11748:SF103">
    <property type="entry name" value="GLYCOLATE OXIDASE SUBUNIT GLCE"/>
    <property type="match status" value="1"/>
</dbReference>
<dbReference type="Gene3D" id="3.30.465.10">
    <property type="match status" value="1"/>
</dbReference>
<name>A0A4U1CZT4_9BACI</name>